<dbReference type="Gene3D" id="2.30.30.40">
    <property type="entry name" value="SH3 Domains"/>
    <property type="match status" value="2"/>
</dbReference>
<organism evidence="2 3">
    <name type="scientific">Candidatus Magnetoglobus multicellularis str. Araruama</name>
    <dbReference type="NCBI Taxonomy" id="890399"/>
    <lineage>
        <taxon>Bacteria</taxon>
        <taxon>Pseudomonadati</taxon>
        <taxon>Thermodesulfobacteriota</taxon>
        <taxon>Desulfobacteria</taxon>
        <taxon>Desulfobacterales</taxon>
        <taxon>Desulfobacteraceae</taxon>
        <taxon>Candidatus Magnetoglobus</taxon>
    </lineage>
</organism>
<evidence type="ECO:0000313" key="3">
    <source>
        <dbReference type="Proteomes" id="UP000189670"/>
    </source>
</evidence>
<sequence>MIVIVAIVTGVLVQPAMADRKAISTNKANIRSGPGTTYEILWQVEKYYPIEIIRTVGDWYFFRDFEGDTGWVKNTIVNDTLTVITAKGNTVNVRKGPGTKHEKVFMVEKGVPFKVLQKKGTWLQIEHADGDRGWIYKGLVW</sequence>
<comment type="caution">
    <text evidence="2">The sequence shown here is derived from an EMBL/GenBank/DDBJ whole genome shotgun (WGS) entry which is preliminary data.</text>
</comment>
<dbReference type="InterPro" id="IPR052354">
    <property type="entry name" value="Cell_Wall_Dynamics_Protein"/>
</dbReference>
<dbReference type="InterPro" id="IPR003646">
    <property type="entry name" value="SH3-like_bac-type"/>
</dbReference>
<dbReference type="SMART" id="SM00287">
    <property type="entry name" value="SH3b"/>
    <property type="match status" value="2"/>
</dbReference>
<dbReference type="Proteomes" id="UP000189670">
    <property type="component" value="Unassembled WGS sequence"/>
</dbReference>
<dbReference type="Pfam" id="PF06347">
    <property type="entry name" value="SH3_4"/>
    <property type="match status" value="2"/>
</dbReference>
<feature type="domain" description="SH3b" evidence="1">
    <location>
        <begin position="78"/>
        <end position="141"/>
    </location>
</feature>
<dbReference type="PROSITE" id="PS51781">
    <property type="entry name" value="SH3B"/>
    <property type="match status" value="1"/>
</dbReference>
<gene>
    <name evidence="2" type="ORF">OMM_07055</name>
</gene>
<dbReference type="EMBL" id="ATBP01000075">
    <property type="protein sequence ID" value="ETR73280.1"/>
    <property type="molecule type" value="Genomic_DNA"/>
</dbReference>
<evidence type="ECO:0000313" key="2">
    <source>
        <dbReference type="EMBL" id="ETR73280.1"/>
    </source>
</evidence>
<proteinExistence type="predicted"/>
<dbReference type="InterPro" id="IPR010466">
    <property type="entry name" value="DUF1058"/>
</dbReference>
<evidence type="ECO:0000259" key="1">
    <source>
        <dbReference type="PROSITE" id="PS51781"/>
    </source>
</evidence>
<accession>A0A1V1PEP3</accession>
<reference evidence="3" key="1">
    <citation type="submission" date="2012-11" db="EMBL/GenBank/DDBJ databases">
        <authorList>
            <person name="Lucero-Rivera Y.E."/>
            <person name="Tovar-Ramirez D."/>
        </authorList>
    </citation>
    <scope>NUCLEOTIDE SEQUENCE [LARGE SCALE GENOMIC DNA]</scope>
    <source>
        <strain evidence="3">Araruama</strain>
    </source>
</reference>
<dbReference type="PANTHER" id="PTHR34408">
    <property type="entry name" value="FAMILY PROTEIN, PUTATIVE-RELATED"/>
    <property type="match status" value="1"/>
</dbReference>
<dbReference type="AlphaFoldDB" id="A0A1V1PEP3"/>
<protein>
    <submittedName>
        <fullName evidence="2">SH3, type 3</fullName>
    </submittedName>
</protein>
<name>A0A1V1PEP3_9BACT</name>
<dbReference type="PANTHER" id="PTHR34408:SF1">
    <property type="entry name" value="GLYCOSYL HYDROLASE FAMILY 19 DOMAIN-CONTAINING PROTEIN HI_1415"/>
    <property type="match status" value="1"/>
</dbReference>